<dbReference type="InterPro" id="IPR000210">
    <property type="entry name" value="BTB/POZ_dom"/>
</dbReference>
<dbReference type="PANTHER" id="PTHR47843:SF2">
    <property type="entry name" value="BTB DOMAIN-CONTAINING PROTEIN"/>
    <property type="match status" value="1"/>
</dbReference>
<feature type="compositionally biased region" description="Polar residues" evidence="1">
    <location>
        <begin position="525"/>
        <end position="538"/>
    </location>
</feature>
<feature type="region of interest" description="Disordered" evidence="1">
    <location>
        <begin position="342"/>
        <end position="466"/>
    </location>
</feature>
<feature type="compositionally biased region" description="Polar residues" evidence="1">
    <location>
        <begin position="637"/>
        <end position="647"/>
    </location>
</feature>
<proteinExistence type="predicted"/>
<dbReference type="Gene3D" id="3.30.710.10">
    <property type="entry name" value="Potassium Channel Kv1.1, Chain A"/>
    <property type="match status" value="1"/>
</dbReference>
<evidence type="ECO:0000256" key="1">
    <source>
        <dbReference type="SAM" id="MobiDB-lite"/>
    </source>
</evidence>
<dbReference type="Proteomes" id="UP001305779">
    <property type="component" value="Unassembled WGS sequence"/>
</dbReference>
<feature type="compositionally biased region" description="Polar residues" evidence="1">
    <location>
        <begin position="554"/>
        <end position="576"/>
    </location>
</feature>
<feature type="domain" description="BTB" evidence="2">
    <location>
        <begin position="91"/>
        <end position="162"/>
    </location>
</feature>
<accession>A0ABR0EW72</accession>
<dbReference type="PROSITE" id="PS50097">
    <property type="entry name" value="BTB"/>
    <property type="match status" value="1"/>
</dbReference>
<dbReference type="InterPro" id="IPR011333">
    <property type="entry name" value="SKP1/BTB/POZ_sf"/>
</dbReference>
<dbReference type="Pfam" id="PF00651">
    <property type="entry name" value="BTB"/>
    <property type="match status" value="1"/>
</dbReference>
<sequence length="698" mass="76216">MGSIPEPTLNHSPANGASTATTTKKHSAPTVYSRDFAYADNGPIVVVPTRIARADILKASAKAYAESPSYQDSVNDEAENLRKRLLSGPTVDILVGPERKHWSLHRNLLCHHSSYFESEFSDYDGPKKNGDKDNVLELPDDDPTGFELLVKWLYQGQLEDASQLSEEAKYDYAVACHKLYLLCDKFDMTRLKNISMDQYRQCLNECQLVPDAEEINDIYRASPVGSPFRSLMIRIAARQIMDPEIDRDAEAYRKCFENNPDFAVEMVNAIRYMSGGILFDDPTYGNLCSYHDHNDVSGCQFEGKGKAKANGKARAINGQGPYTTAGAPQRYISIPMMAELSSERRTPRKLNTPSASPAVSKKATPNYKAAVNGTPARAMTRTPAANSGQRRLPMQNGSTEMHSHSNDQEYPAPRSLPPKLEKRGPMNGTTPKASNGPSPVVSKSVPNRTSSVSSVESPFDPTGQDPIALKGAMLRMSAPRMKSIAPNATEPSPLVSRSVKRIPMITMNGEALLPPIMSPTPSQPLPKSNGNGGIQLTKQRLKRVPQRPKPGINGRSTNSARSAVSTEVDAQSTASSRSRKRKLEDRTPNRPRTMPANGASNKPDHHNDAVPGYRRTSSYAPSSRSVSVASGPRKLSRISSVAKQPNGTRGAMSVDRRKDTSSNTSRSTSGQKGRPPKLATNGHRTTKEKETNDSIATK</sequence>
<dbReference type="EMBL" id="JAXOVC010000002">
    <property type="protein sequence ID" value="KAK4505857.1"/>
    <property type="molecule type" value="Genomic_DNA"/>
</dbReference>
<feature type="compositionally biased region" description="Polar residues" evidence="1">
    <location>
        <begin position="661"/>
        <end position="671"/>
    </location>
</feature>
<feature type="compositionally biased region" description="Low complexity" evidence="1">
    <location>
        <begin position="374"/>
        <end position="385"/>
    </location>
</feature>
<feature type="compositionally biased region" description="Low complexity" evidence="1">
    <location>
        <begin position="613"/>
        <end position="633"/>
    </location>
</feature>
<evidence type="ECO:0000313" key="4">
    <source>
        <dbReference type="Proteomes" id="UP001305779"/>
    </source>
</evidence>
<organism evidence="3 4">
    <name type="scientific">Zasmidium cellare</name>
    <name type="common">Wine cellar mold</name>
    <name type="synonym">Racodium cellare</name>
    <dbReference type="NCBI Taxonomy" id="395010"/>
    <lineage>
        <taxon>Eukaryota</taxon>
        <taxon>Fungi</taxon>
        <taxon>Dikarya</taxon>
        <taxon>Ascomycota</taxon>
        <taxon>Pezizomycotina</taxon>
        <taxon>Dothideomycetes</taxon>
        <taxon>Dothideomycetidae</taxon>
        <taxon>Mycosphaerellales</taxon>
        <taxon>Mycosphaerellaceae</taxon>
        <taxon>Zasmidium</taxon>
    </lineage>
</organism>
<dbReference type="SUPFAM" id="SSF54695">
    <property type="entry name" value="POZ domain"/>
    <property type="match status" value="1"/>
</dbReference>
<dbReference type="CDD" id="cd18186">
    <property type="entry name" value="BTB_POZ_ZBTB_KLHL-like"/>
    <property type="match status" value="1"/>
</dbReference>
<reference evidence="3 4" key="1">
    <citation type="journal article" date="2023" name="G3 (Bethesda)">
        <title>A chromosome-level genome assembly of Zasmidium syzygii isolated from banana leaves.</title>
        <authorList>
            <person name="van Westerhoven A.C."/>
            <person name="Mehrabi R."/>
            <person name="Talebi R."/>
            <person name="Steentjes M.B.F."/>
            <person name="Corcolon B."/>
            <person name="Chong P.A."/>
            <person name="Kema G.H.J."/>
            <person name="Seidl M.F."/>
        </authorList>
    </citation>
    <scope>NUCLEOTIDE SEQUENCE [LARGE SCALE GENOMIC DNA]</scope>
    <source>
        <strain evidence="3 4">P124</strain>
    </source>
</reference>
<dbReference type="PANTHER" id="PTHR47843">
    <property type="entry name" value="BTB DOMAIN-CONTAINING PROTEIN-RELATED"/>
    <property type="match status" value="1"/>
</dbReference>
<comment type="caution">
    <text evidence="3">The sequence shown here is derived from an EMBL/GenBank/DDBJ whole genome shotgun (WGS) entry which is preliminary data.</text>
</comment>
<gene>
    <name evidence="3" type="ORF">PRZ48_003822</name>
</gene>
<feature type="region of interest" description="Disordered" evidence="1">
    <location>
        <begin position="1"/>
        <end position="26"/>
    </location>
</feature>
<feature type="compositionally biased region" description="Polar residues" evidence="1">
    <location>
        <begin position="444"/>
        <end position="456"/>
    </location>
</feature>
<feature type="compositionally biased region" description="Polar residues" evidence="1">
    <location>
        <begin position="427"/>
        <end position="437"/>
    </location>
</feature>
<feature type="region of interest" description="Disordered" evidence="1">
    <location>
        <begin position="511"/>
        <end position="698"/>
    </location>
</feature>
<evidence type="ECO:0000259" key="2">
    <source>
        <dbReference type="PROSITE" id="PS50097"/>
    </source>
</evidence>
<protein>
    <recommendedName>
        <fullName evidence="2">BTB domain-containing protein</fullName>
    </recommendedName>
</protein>
<dbReference type="SMART" id="SM00225">
    <property type="entry name" value="BTB"/>
    <property type="match status" value="1"/>
</dbReference>
<evidence type="ECO:0000313" key="3">
    <source>
        <dbReference type="EMBL" id="KAK4505857.1"/>
    </source>
</evidence>
<name>A0ABR0EW72_ZASCE</name>
<keyword evidence="4" id="KW-1185">Reference proteome</keyword>